<name>A0A3S3EA08_9NOCA</name>
<keyword evidence="2" id="KW-0378">Hydrolase</keyword>
<dbReference type="Proteomes" id="UP000286208">
    <property type="component" value="Unassembled WGS sequence"/>
</dbReference>
<dbReference type="PANTHER" id="PTHR45763:SF46">
    <property type="entry name" value="AB HYDROLASE-1 DOMAIN-CONTAINING PROTEIN"/>
    <property type="match status" value="1"/>
</dbReference>
<dbReference type="EMBL" id="RKLP01000006">
    <property type="protein sequence ID" value="RVW09180.1"/>
    <property type="molecule type" value="Genomic_DNA"/>
</dbReference>
<accession>A0A3S3EA08</accession>
<gene>
    <name evidence="2" type="ORF">EGT67_13660</name>
</gene>
<dbReference type="PANTHER" id="PTHR45763">
    <property type="entry name" value="HYDROLASE, ALPHA/BETA FOLD FAMILY PROTEIN, EXPRESSED-RELATED"/>
    <property type="match status" value="1"/>
</dbReference>
<evidence type="ECO:0000259" key="1">
    <source>
        <dbReference type="Pfam" id="PF12697"/>
    </source>
</evidence>
<keyword evidence="3" id="KW-1185">Reference proteome</keyword>
<dbReference type="PRINTS" id="PR00111">
    <property type="entry name" value="ABHYDROLASE"/>
</dbReference>
<dbReference type="GO" id="GO:0016787">
    <property type="term" value="F:hydrolase activity"/>
    <property type="evidence" value="ECO:0007669"/>
    <property type="project" value="UniProtKB-KW"/>
</dbReference>
<comment type="caution">
    <text evidence="2">The sequence shown here is derived from an EMBL/GenBank/DDBJ whole genome shotgun (WGS) entry which is preliminary data.</text>
</comment>
<dbReference type="Pfam" id="PF12697">
    <property type="entry name" value="Abhydrolase_6"/>
    <property type="match status" value="1"/>
</dbReference>
<protein>
    <submittedName>
        <fullName evidence="2">Alpha/beta hydrolase</fullName>
    </submittedName>
</protein>
<organism evidence="2 3">
    <name type="scientific">Prescottella agglutinans</name>
    <dbReference type="NCBI Taxonomy" id="1644129"/>
    <lineage>
        <taxon>Bacteria</taxon>
        <taxon>Bacillati</taxon>
        <taxon>Actinomycetota</taxon>
        <taxon>Actinomycetes</taxon>
        <taxon>Mycobacteriales</taxon>
        <taxon>Nocardiaceae</taxon>
        <taxon>Prescottella</taxon>
    </lineage>
</organism>
<proteinExistence type="predicted"/>
<dbReference type="SUPFAM" id="SSF53474">
    <property type="entry name" value="alpha/beta-Hydrolases"/>
    <property type="match status" value="1"/>
</dbReference>
<dbReference type="OrthoDB" id="9800988at2"/>
<evidence type="ECO:0000313" key="2">
    <source>
        <dbReference type="EMBL" id="RVW09180.1"/>
    </source>
</evidence>
<feature type="domain" description="AB hydrolase-1" evidence="1">
    <location>
        <begin position="43"/>
        <end position="271"/>
    </location>
</feature>
<sequence length="280" mass="30506">MISLRDGRSMGFADYGPADGFVVVNAHGELSCRLDVRAATPIAEAAGVRLISPDRPGIGLSDPSPGRTVLDWAADVEQLLDRLEVERAGVLGWSMGGQYAAGLGYALSERISRVAIVAGALPLSEDGAIARLGSMDRWCTRISRRCPGLATGWFRGMSLLARSMPRPFTRMLARSVGTTDAEVLENVLDELVEMTGEGLRIPSGVVEDYRAWSRPWGFAPEDLEVPVDVWWGAADRIVPKEWVTELASRIPKSTLNIGMGGHFFAQLHYREILDSLAEVR</sequence>
<reference evidence="2 3" key="1">
    <citation type="submission" date="2018-11" db="EMBL/GenBank/DDBJ databases">
        <title>Rhodococcus spongicola sp. nov. and Rhodococcus xishaensis sp. nov. from marine sponges.</title>
        <authorList>
            <person name="Li L."/>
            <person name="Lin H.W."/>
        </authorList>
    </citation>
    <scope>NUCLEOTIDE SEQUENCE [LARGE SCALE GENOMIC DNA]</scope>
    <source>
        <strain evidence="2 3">CCTCC AB2014297</strain>
    </source>
</reference>
<dbReference type="Gene3D" id="3.40.50.1820">
    <property type="entry name" value="alpha/beta hydrolase"/>
    <property type="match status" value="1"/>
</dbReference>
<dbReference type="InterPro" id="IPR029058">
    <property type="entry name" value="AB_hydrolase_fold"/>
</dbReference>
<evidence type="ECO:0000313" key="3">
    <source>
        <dbReference type="Proteomes" id="UP000286208"/>
    </source>
</evidence>
<dbReference type="RefSeq" id="WP_127916604.1">
    <property type="nucleotide sequence ID" value="NZ_RKLP01000006.1"/>
</dbReference>
<dbReference type="AlphaFoldDB" id="A0A3S3EA08"/>
<dbReference type="InterPro" id="IPR000073">
    <property type="entry name" value="AB_hydrolase_1"/>
</dbReference>